<feature type="region of interest" description="Disordered" evidence="1">
    <location>
        <begin position="21"/>
        <end position="66"/>
    </location>
</feature>
<evidence type="ECO:0000256" key="1">
    <source>
        <dbReference type="SAM" id="MobiDB-lite"/>
    </source>
</evidence>
<sequence>MPSREQKLKKLSIEELRAKLSEELKKKPPRKMESDKDGTIILDPNNPQDCEWYDNDDAYGGYKTDD</sequence>
<gene>
    <name evidence="2" type="ORF">BMWSH_3420</name>
</gene>
<dbReference type="RefSeq" id="WP_014460585.1">
    <property type="nucleotide sequence ID" value="NC_017138.1"/>
</dbReference>
<feature type="compositionally biased region" description="Basic and acidic residues" evidence="1">
    <location>
        <begin position="21"/>
        <end position="38"/>
    </location>
</feature>
<name>A0A8D3X3B1_PRIMW</name>
<dbReference type="AlphaFoldDB" id="A0A8D3X3B1"/>
<organism evidence="2 3">
    <name type="scientific">Priestia megaterium (strain WSH-002)</name>
    <name type="common">Bacillus megaterium</name>
    <dbReference type="NCBI Taxonomy" id="1006007"/>
    <lineage>
        <taxon>Bacteria</taxon>
        <taxon>Bacillati</taxon>
        <taxon>Bacillota</taxon>
        <taxon>Bacilli</taxon>
        <taxon>Bacillales</taxon>
        <taxon>Bacillaceae</taxon>
        <taxon>Priestia</taxon>
    </lineage>
</organism>
<accession>A0A8D3X3B1</accession>
<evidence type="ECO:0000313" key="3">
    <source>
        <dbReference type="Proteomes" id="UP000001283"/>
    </source>
</evidence>
<reference evidence="2 3" key="1">
    <citation type="journal article" date="2011" name="J. Bacteriol.">
        <title>Complete genome sequence of the industrial strain Bacillus megaterium WSH-002.</title>
        <authorList>
            <person name="Liu L."/>
            <person name="Li Y."/>
            <person name="Zhang J."/>
            <person name="Zou W."/>
            <person name="Zhou Z."/>
            <person name="Liu J."/>
            <person name="Li X."/>
            <person name="Wang L."/>
            <person name="Chen J."/>
        </authorList>
    </citation>
    <scope>NUCLEOTIDE SEQUENCE [LARGE SCALE GENOMIC DNA]</scope>
    <source>
        <strain evidence="2 3">WSH-002</strain>
    </source>
</reference>
<proteinExistence type="predicted"/>
<dbReference type="KEGG" id="bmh:BMWSH_3420"/>
<evidence type="ECO:0000313" key="2">
    <source>
        <dbReference type="EMBL" id="AEN90302.1"/>
    </source>
</evidence>
<dbReference type="Proteomes" id="UP000001283">
    <property type="component" value="Chromosome"/>
</dbReference>
<dbReference type="EMBL" id="CP003017">
    <property type="protein sequence ID" value="AEN90302.1"/>
    <property type="molecule type" value="Genomic_DNA"/>
</dbReference>
<protein>
    <submittedName>
        <fullName evidence="2">Uncharacterized protein</fullName>
    </submittedName>
</protein>